<dbReference type="SUPFAM" id="SSF52833">
    <property type="entry name" value="Thioredoxin-like"/>
    <property type="match status" value="1"/>
</dbReference>
<dbReference type="Gene3D" id="3.40.30.10">
    <property type="entry name" value="Glutaredoxin"/>
    <property type="match status" value="1"/>
</dbReference>
<name>A0ABU8MSI7_9PSEU</name>
<evidence type="ECO:0000256" key="4">
    <source>
        <dbReference type="ARBA" id="ARBA00023157"/>
    </source>
</evidence>
<keyword evidence="4" id="KW-1015">Disulfide bond</keyword>
<keyword evidence="2" id="KW-0201">Cytochrome c-type biogenesis</keyword>
<dbReference type="PANTHER" id="PTHR42852:SF6">
    <property type="entry name" value="THIOL:DISULFIDE INTERCHANGE PROTEIN DSBE"/>
    <property type="match status" value="1"/>
</dbReference>
<keyword evidence="9" id="KW-1185">Reference proteome</keyword>
<dbReference type="Proteomes" id="UP001385809">
    <property type="component" value="Unassembled WGS sequence"/>
</dbReference>
<keyword evidence="5" id="KW-0676">Redox-active center</keyword>
<comment type="caution">
    <text evidence="8">The sequence shown here is derived from an EMBL/GenBank/DDBJ whole genome shotgun (WGS) entry which is preliminary data.</text>
</comment>
<dbReference type="PANTHER" id="PTHR42852">
    <property type="entry name" value="THIOL:DISULFIDE INTERCHANGE PROTEIN DSBE"/>
    <property type="match status" value="1"/>
</dbReference>
<evidence type="ECO:0000313" key="9">
    <source>
        <dbReference type="Proteomes" id="UP001385809"/>
    </source>
</evidence>
<dbReference type="InterPro" id="IPR013740">
    <property type="entry name" value="Redoxin"/>
</dbReference>
<dbReference type="CDD" id="cd02966">
    <property type="entry name" value="TlpA_like_family"/>
    <property type="match status" value="1"/>
</dbReference>
<organism evidence="8 9">
    <name type="scientific">Actinomycetospora aurantiaca</name>
    <dbReference type="NCBI Taxonomy" id="3129233"/>
    <lineage>
        <taxon>Bacteria</taxon>
        <taxon>Bacillati</taxon>
        <taxon>Actinomycetota</taxon>
        <taxon>Actinomycetes</taxon>
        <taxon>Pseudonocardiales</taxon>
        <taxon>Pseudonocardiaceae</taxon>
        <taxon>Actinomycetospora</taxon>
    </lineage>
</organism>
<keyword evidence="6" id="KW-1133">Transmembrane helix</keyword>
<evidence type="ECO:0000256" key="1">
    <source>
        <dbReference type="ARBA" id="ARBA00004196"/>
    </source>
</evidence>
<evidence type="ECO:0000313" key="8">
    <source>
        <dbReference type="EMBL" id="MEJ2869557.1"/>
    </source>
</evidence>
<dbReference type="PROSITE" id="PS51352">
    <property type="entry name" value="THIOREDOXIN_2"/>
    <property type="match status" value="1"/>
</dbReference>
<dbReference type="InterPro" id="IPR017937">
    <property type="entry name" value="Thioredoxin_CS"/>
</dbReference>
<evidence type="ECO:0000259" key="7">
    <source>
        <dbReference type="PROSITE" id="PS51352"/>
    </source>
</evidence>
<evidence type="ECO:0000256" key="3">
    <source>
        <dbReference type="ARBA" id="ARBA00022968"/>
    </source>
</evidence>
<protein>
    <submittedName>
        <fullName evidence="8">TlpA disulfide reductase family protein</fullName>
    </submittedName>
</protein>
<dbReference type="Pfam" id="PF08534">
    <property type="entry name" value="Redoxin"/>
    <property type="match status" value="1"/>
</dbReference>
<keyword evidence="6" id="KW-0472">Membrane</keyword>
<accession>A0ABU8MSI7</accession>
<dbReference type="InterPro" id="IPR013766">
    <property type="entry name" value="Thioredoxin_domain"/>
</dbReference>
<dbReference type="InterPro" id="IPR036249">
    <property type="entry name" value="Thioredoxin-like_sf"/>
</dbReference>
<keyword evidence="6" id="KW-0812">Transmembrane</keyword>
<keyword evidence="3" id="KW-0735">Signal-anchor</keyword>
<dbReference type="EMBL" id="JBBEGN010000008">
    <property type="protein sequence ID" value="MEJ2869557.1"/>
    <property type="molecule type" value="Genomic_DNA"/>
</dbReference>
<reference evidence="8 9" key="1">
    <citation type="submission" date="2024-03" db="EMBL/GenBank/DDBJ databases">
        <title>Actinomycetospora sp. OC33-EN08, a novel actinomycete isolated from wild orchid (Aerides multiflora).</title>
        <authorList>
            <person name="Suriyachadkun C."/>
        </authorList>
    </citation>
    <scope>NUCLEOTIDE SEQUENCE [LARGE SCALE GENOMIC DNA]</scope>
    <source>
        <strain evidence="8 9">OC33-EN08</strain>
    </source>
</reference>
<sequence length="212" mass="20847">MTRTEVGSTLLVLILVVVGVIALWPRDSSVPDAGSAPAGGAPAAAADPADLARARAAAALAPCPGPSSGAPAPAPAPLAELSLDCLGAPGTVDLAAALPGRVTLVNLWASWCGPCREEMPALGAYAAQPGAASVLGVDVADDPADALDLMAALGVRYPSVTDPQQVVGRRLGAPPVLPASVVVRADGTVVPLPPQVFATPDQVRAAVARAAA</sequence>
<evidence type="ECO:0000256" key="6">
    <source>
        <dbReference type="SAM" id="Phobius"/>
    </source>
</evidence>
<gene>
    <name evidence="8" type="ORF">WCD74_17405</name>
</gene>
<dbReference type="RefSeq" id="WP_337696135.1">
    <property type="nucleotide sequence ID" value="NZ_JBBEGN010000008.1"/>
</dbReference>
<dbReference type="PROSITE" id="PS00194">
    <property type="entry name" value="THIOREDOXIN_1"/>
    <property type="match status" value="1"/>
</dbReference>
<feature type="domain" description="Thioredoxin" evidence="7">
    <location>
        <begin position="70"/>
        <end position="212"/>
    </location>
</feature>
<comment type="subcellular location">
    <subcellularLocation>
        <location evidence="1">Cell envelope</location>
    </subcellularLocation>
</comment>
<proteinExistence type="predicted"/>
<evidence type="ECO:0000256" key="5">
    <source>
        <dbReference type="ARBA" id="ARBA00023284"/>
    </source>
</evidence>
<feature type="transmembrane region" description="Helical" evidence="6">
    <location>
        <begin position="6"/>
        <end position="24"/>
    </location>
</feature>
<evidence type="ECO:0000256" key="2">
    <source>
        <dbReference type="ARBA" id="ARBA00022748"/>
    </source>
</evidence>
<dbReference type="InterPro" id="IPR050553">
    <property type="entry name" value="Thioredoxin_ResA/DsbE_sf"/>
</dbReference>